<proteinExistence type="predicted"/>
<dbReference type="AlphaFoldDB" id="A0A4S2L6L3"/>
<feature type="compositionally biased region" description="Basic and acidic residues" evidence="1">
    <location>
        <begin position="89"/>
        <end position="112"/>
    </location>
</feature>
<evidence type="ECO:0000313" key="3">
    <source>
        <dbReference type="Proteomes" id="UP000310200"/>
    </source>
</evidence>
<accession>A0A4S2L6L3</accession>
<name>A0A4S2L6L3_9HYME</name>
<evidence type="ECO:0000256" key="1">
    <source>
        <dbReference type="SAM" id="MobiDB-lite"/>
    </source>
</evidence>
<dbReference type="EMBL" id="QBLH01000370">
    <property type="protein sequence ID" value="TGZ56239.1"/>
    <property type="molecule type" value="Genomic_DNA"/>
</dbReference>
<dbReference type="Proteomes" id="UP000310200">
    <property type="component" value="Unassembled WGS sequence"/>
</dbReference>
<protein>
    <submittedName>
        <fullName evidence="2">Uncharacterized protein</fullName>
    </submittedName>
</protein>
<feature type="non-terminal residue" evidence="2">
    <location>
        <position position="1"/>
    </location>
</feature>
<evidence type="ECO:0000313" key="2">
    <source>
        <dbReference type="EMBL" id="TGZ56239.1"/>
    </source>
</evidence>
<gene>
    <name evidence="2" type="ORF">DBV15_12564</name>
</gene>
<keyword evidence="3" id="KW-1185">Reference proteome</keyword>
<comment type="caution">
    <text evidence="2">The sequence shown here is derived from an EMBL/GenBank/DDBJ whole genome shotgun (WGS) entry which is preliminary data.</text>
</comment>
<sequence>LLKRCFRGFIQNNNESFNALVWKYAPKNTSGKAKIAEMHMMGSYLAAIQFNEGYTGLLEVLEVLKIKFGQQVTEYRDKQNALRISAAEQKPKATTRDTRFQQRHTLNEQRGC</sequence>
<reference evidence="2 3" key="1">
    <citation type="journal article" date="2019" name="Philos. Trans. R. Soc. Lond., B, Biol. Sci.">
        <title>Ant behaviour and brain gene expression of defending hosts depend on the ecological success of the intruding social parasite.</title>
        <authorList>
            <person name="Kaur R."/>
            <person name="Stoldt M."/>
            <person name="Jongepier E."/>
            <person name="Feldmeyer B."/>
            <person name="Menzel F."/>
            <person name="Bornberg-Bauer E."/>
            <person name="Foitzik S."/>
        </authorList>
    </citation>
    <scope>NUCLEOTIDE SEQUENCE [LARGE SCALE GENOMIC DNA]</scope>
    <source>
        <tissue evidence="2">Whole body</tissue>
    </source>
</reference>
<organism evidence="2 3">
    <name type="scientific">Temnothorax longispinosus</name>
    <dbReference type="NCBI Taxonomy" id="300112"/>
    <lineage>
        <taxon>Eukaryota</taxon>
        <taxon>Metazoa</taxon>
        <taxon>Ecdysozoa</taxon>
        <taxon>Arthropoda</taxon>
        <taxon>Hexapoda</taxon>
        <taxon>Insecta</taxon>
        <taxon>Pterygota</taxon>
        <taxon>Neoptera</taxon>
        <taxon>Endopterygota</taxon>
        <taxon>Hymenoptera</taxon>
        <taxon>Apocrita</taxon>
        <taxon>Aculeata</taxon>
        <taxon>Formicoidea</taxon>
        <taxon>Formicidae</taxon>
        <taxon>Myrmicinae</taxon>
        <taxon>Temnothorax</taxon>
    </lineage>
</organism>
<feature type="region of interest" description="Disordered" evidence="1">
    <location>
        <begin position="86"/>
        <end position="112"/>
    </location>
</feature>
<dbReference type="STRING" id="300112.A0A4S2L6L3"/>